<comment type="caution">
    <text evidence="2">The sequence shown here is derived from an EMBL/GenBank/DDBJ whole genome shotgun (WGS) entry which is preliminary data.</text>
</comment>
<evidence type="ECO:0000256" key="1">
    <source>
        <dbReference type="SAM" id="Phobius"/>
    </source>
</evidence>
<feature type="transmembrane region" description="Helical" evidence="1">
    <location>
        <begin position="186"/>
        <end position="203"/>
    </location>
</feature>
<evidence type="ECO:0000313" key="3">
    <source>
        <dbReference type="Proteomes" id="UP000612893"/>
    </source>
</evidence>
<proteinExistence type="predicted"/>
<feature type="transmembrane region" description="Helical" evidence="1">
    <location>
        <begin position="35"/>
        <end position="54"/>
    </location>
</feature>
<keyword evidence="1" id="KW-1133">Transmembrane helix</keyword>
<organism evidence="2 3">
    <name type="scientific">Candidatus Nephthysia bennettiae</name>
    <dbReference type="NCBI Taxonomy" id="3127016"/>
    <lineage>
        <taxon>Bacteria</taxon>
        <taxon>Bacillati</taxon>
        <taxon>Candidatus Dormiibacterota</taxon>
        <taxon>Candidatus Dormibacteria</taxon>
        <taxon>Candidatus Dormibacterales</taxon>
        <taxon>Candidatus Dormibacteraceae</taxon>
        <taxon>Candidatus Nephthysia</taxon>
    </lineage>
</organism>
<feature type="transmembrane region" description="Helical" evidence="1">
    <location>
        <begin position="153"/>
        <end position="174"/>
    </location>
</feature>
<feature type="transmembrane region" description="Helical" evidence="1">
    <location>
        <begin position="259"/>
        <end position="285"/>
    </location>
</feature>
<gene>
    <name evidence="2" type="ORF">JF922_24875</name>
</gene>
<feature type="transmembrane region" description="Helical" evidence="1">
    <location>
        <begin position="215"/>
        <end position="235"/>
    </location>
</feature>
<feature type="transmembrane region" description="Helical" evidence="1">
    <location>
        <begin position="60"/>
        <end position="80"/>
    </location>
</feature>
<evidence type="ECO:0000313" key="2">
    <source>
        <dbReference type="EMBL" id="MBJ7601294.1"/>
    </source>
</evidence>
<dbReference type="EMBL" id="JAEKNR010000240">
    <property type="protein sequence ID" value="MBJ7601294.1"/>
    <property type="molecule type" value="Genomic_DNA"/>
</dbReference>
<dbReference type="AlphaFoldDB" id="A0A934NBV5"/>
<name>A0A934NBV5_9BACT</name>
<reference evidence="2" key="1">
    <citation type="submission" date="2020-10" db="EMBL/GenBank/DDBJ databases">
        <title>Ca. Dormibacterota MAGs.</title>
        <authorList>
            <person name="Montgomery K."/>
        </authorList>
    </citation>
    <scope>NUCLEOTIDE SEQUENCE [LARGE SCALE GENOMIC DNA]</scope>
    <source>
        <strain evidence="2">SC8812_S17_10</strain>
    </source>
</reference>
<keyword evidence="1" id="KW-0472">Membrane</keyword>
<dbReference type="Proteomes" id="UP000612893">
    <property type="component" value="Unassembled WGS sequence"/>
</dbReference>
<feature type="transmembrane region" description="Helical" evidence="1">
    <location>
        <begin position="291"/>
        <end position="312"/>
    </location>
</feature>
<dbReference type="RefSeq" id="WP_338205483.1">
    <property type="nucleotide sequence ID" value="NZ_JAEKNR010000240.1"/>
</dbReference>
<sequence length="354" mass="36874">MNVLVIVATALAAGVEWVEALTIVLAVGMFKGWRTALAGTALATLALIALVAIFGAALTAYVPIVLARFIVGFFLLLFGLKWLSKAVLRSAGLKALHDEAATFEETKEYLETHSQRGFLNLDRVGFTTSFSGVFLEGLEVVFIVLALGGLNGLPGATLGAAASLAIVVVIGVVARAPLTRVPENTMKYVVGVMLTAFGTFFVGEGVGVEWWQNDLVLIPLIIIYGLASVILVQFLKRPPRARHTQSPAERTVRAVATELWSLLVGDGAIAVVSLAVVFGVALYIARNANSATTGGVMLTAGVLVAIVVGFWVSGAFKHRAAKAQAASSADDGAALAAAPVEVPASPDKQPTAVP</sequence>
<keyword evidence="3" id="KW-1185">Reference proteome</keyword>
<feature type="transmembrane region" description="Helical" evidence="1">
    <location>
        <begin position="6"/>
        <end position="28"/>
    </location>
</feature>
<protein>
    <submittedName>
        <fullName evidence="2">Uncharacterized protein</fullName>
    </submittedName>
</protein>
<accession>A0A934NBV5</accession>
<feature type="transmembrane region" description="Helical" evidence="1">
    <location>
        <begin position="124"/>
        <end position="147"/>
    </location>
</feature>
<keyword evidence="1" id="KW-0812">Transmembrane</keyword>